<accession>W0DG82</accession>
<dbReference type="InterPro" id="IPR030999">
    <property type="entry name" value="Thiosulf_SoxX"/>
</dbReference>
<evidence type="ECO:0000313" key="8">
    <source>
        <dbReference type="Proteomes" id="UP000005289"/>
    </source>
</evidence>
<keyword evidence="1 4" id="KW-0349">Heme</keyword>
<dbReference type="OrthoDB" id="9808312at2"/>
<dbReference type="AlphaFoldDB" id="W0DG82"/>
<dbReference type="KEGG" id="tti:THITH_02705"/>
<dbReference type="STRING" id="713585.THITH_02705"/>
<dbReference type="SUPFAM" id="SSF46626">
    <property type="entry name" value="Cytochrome c"/>
    <property type="match status" value="1"/>
</dbReference>
<feature type="domain" description="Cytochrome c" evidence="6">
    <location>
        <begin position="108"/>
        <end position="218"/>
    </location>
</feature>
<evidence type="ECO:0000256" key="2">
    <source>
        <dbReference type="ARBA" id="ARBA00022723"/>
    </source>
</evidence>
<sequence length="223" mass="23940">MFKKTPVAAGIAAFASMIIAGGVAVADVDYTAMSAEELAEYLIFEADGFNLDQEVQEGGTAKQRMVQDEMQKACSVIGGGQPDQATLDAVRTAAVESITYPEGGIQLGDWERGRELAWSGFGFRIGHNPDNHDARAVGGNCYNCHQMATDRTGGTVGPSLTGYGKTRGTSEAMLKYAYDMIYNPHACFPCTNMPRFGSSGFLTEEAIADIMAYMFDPESPVNE</sequence>
<evidence type="ECO:0000256" key="3">
    <source>
        <dbReference type="ARBA" id="ARBA00023004"/>
    </source>
</evidence>
<keyword evidence="5" id="KW-0732">Signal</keyword>
<dbReference type="RefSeq" id="WP_006746056.1">
    <property type="nucleotide sequence ID" value="NZ_CP007029.1"/>
</dbReference>
<dbReference type="EMBL" id="CP007029">
    <property type="protein sequence ID" value="AHE97366.1"/>
    <property type="molecule type" value="Genomic_DNA"/>
</dbReference>
<dbReference type="Pfam" id="PF00034">
    <property type="entry name" value="Cytochrom_C"/>
    <property type="match status" value="1"/>
</dbReference>
<evidence type="ECO:0000256" key="4">
    <source>
        <dbReference type="PROSITE-ProRule" id="PRU00433"/>
    </source>
</evidence>
<dbReference type="InterPro" id="IPR036909">
    <property type="entry name" value="Cyt_c-like_dom_sf"/>
</dbReference>
<keyword evidence="8" id="KW-1185">Reference proteome</keyword>
<evidence type="ECO:0000259" key="6">
    <source>
        <dbReference type="PROSITE" id="PS51007"/>
    </source>
</evidence>
<keyword evidence="3 4" id="KW-0408">Iron</keyword>
<feature type="chain" id="PRO_5004787572" description="Cytochrome c domain-containing protein" evidence="5">
    <location>
        <begin position="27"/>
        <end position="223"/>
    </location>
</feature>
<evidence type="ECO:0000313" key="7">
    <source>
        <dbReference type="EMBL" id="AHE97366.1"/>
    </source>
</evidence>
<name>W0DG82_9GAMM</name>
<feature type="signal peptide" evidence="5">
    <location>
        <begin position="1"/>
        <end position="26"/>
    </location>
</feature>
<dbReference type="HOGENOM" id="CLU_098286_0_0_6"/>
<dbReference type="Proteomes" id="UP000005289">
    <property type="component" value="Chromosome"/>
</dbReference>
<dbReference type="GO" id="GO:0009055">
    <property type="term" value="F:electron transfer activity"/>
    <property type="evidence" value="ECO:0007669"/>
    <property type="project" value="InterPro"/>
</dbReference>
<protein>
    <recommendedName>
        <fullName evidence="6">Cytochrome c domain-containing protein</fullName>
    </recommendedName>
</protein>
<evidence type="ECO:0000256" key="1">
    <source>
        <dbReference type="ARBA" id="ARBA00022617"/>
    </source>
</evidence>
<organism evidence="7 8">
    <name type="scientific">Thioalkalivibrio paradoxus ARh 1</name>
    <dbReference type="NCBI Taxonomy" id="713585"/>
    <lineage>
        <taxon>Bacteria</taxon>
        <taxon>Pseudomonadati</taxon>
        <taxon>Pseudomonadota</taxon>
        <taxon>Gammaproteobacteria</taxon>
        <taxon>Chromatiales</taxon>
        <taxon>Ectothiorhodospiraceae</taxon>
        <taxon>Thioalkalivibrio</taxon>
    </lineage>
</organism>
<gene>
    <name evidence="7" type="ORF">THITH_02705</name>
</gene>
<dbReference type="GO" id="GO:0020037">
    <property type="term" value="F:heme binding"/>
    <property type="evidence" value="ECO:0007669"/>
    <property type="project" value="InterPro"/>
</dbReference>
<dbReference type="NCBIfam" id="TIGR04485">
    <property type="entry name" value="thiosulf_SoxX"/>
    <property type="match status" value="1"/>
</dbReference>
<dbReference type="PROSITE" id="PS51007">
    <property type="entry name" value="CYTC"/>
    <property type="match status" value="1"/>
</dbReference>
<dbReference type="InterPro" id="IPR009056">
    <property type="entry name" value="Cyt_c-like_dom"/>
</dbReference>
<proteinExistence type="predicted"/>
<keyword evidence="2 4" id="KW-0479">Metal-binding</keyword>
<dbReference type="GO" id="GO:0046872">
    <property type="term" value="F:metal ion binding"/>
    <property type="evidence" value="ECO:0007669"/>
    <property type="project" value="UniProtKB-KW"/>
</dbReference>
<evidence type="ECO:0000256" key="5">
    <source>
        <dbReference type="SAM" id="SignalP"/>
    </source>
</evidence>
<dbReference type="Gene3D" id="1.10.760.10">
    <property type="entry name" value="Cytochrome c-like domain"/>
    <property type="match status" value="1"/>
</dbReference>
<reference evidence="7 8" key="1">
    <citation type="submission" date="2013-12" db="EMBL/GenBank/DDBJ databases">
        <authorList>
            <consortium name="DOE Joint Genome Institute"/>
            <person name="Muyzer G."/>
            <person name="Huntemann M."/>
            <person name="Han J."/>
            <person name="Chen A."/>
            <person name="Kyrpides N."/>
            <person name="Mavromatis K."/>
            <person name="Markowitz V."/>
            <person name="Palaniappan K."/>
            <person name="Ivanova N."/>
            <person name="Schaumberg A."/>
            <person name="Pati A."/>
            <person name="Liolios K."/>
            <person name="Nordberg H.P."/>
            <person name="Cantor M.N."/>
            <person name="Hua S.X."/>
            <person name="Woyke T."/>
        </authorList>
    </citation>
    <scope>NUCLEOTIDE SEQUENCE [LARGE SCALE GENOMIC DNA]</scope>
    <source>
        <strain evidence="7 8">ARh 1</strain>
    </source>
</reference>